<dbReference type="SUPFAM" id="SSF50249">
    <property type="entry name" value="Nucleic acid-binding proteins"/>
    <property type="match status" value="1"/>
</dbReference>
<accession>A0A0G0IGN9</accession>
<dbReference type="Pfam" id="PF00366">
    <property type="entry name" value="Ribosomal_S17"/>
    <property type="match status" value="1"/>
</dbReference>
<evidence type="ECO:0000256" key="5">
    <source>
        <dbReference type="ARBA" id="ARBA00023274"/>
    </source>
</evidence>
<protein>
    <recommendedName>
        <fullName evidence="6">Small ribosomal subunit protein uS17</fullName>
    </recommendedName>
</protein>
<evidence type="ECO:0000256" key="4">
    <source>
        <dbReference type="ARBA" id="ARBA00022980"/>
    </source>
</evidence>
<dbReference type="EMBL" id="LBTX01000008">
    <property type="protein sequence ID" value="KKQ50150.1"/>
    <property type="molecule type" value="Genomic_DNA"/>
</dbReference>
<dbReference type="GO" id="GO:0019843">
    <property type="term" value="F:rRNA binding"/>
    <property type="evidence" value="ECO:0007669"/>
    <property type="project" value="UniProtKB-UniRule"/>
</dbReference>
<dbReference type="HAMAP" id="MF_01345_B">
    <property type="entry name" value="Ribosomal_uS17_B"/>
    <property type="match status" value="1"/>
</dbReference>
<dbReference type="AlphaFoldDB" id="A0A0G0IGN9"/>
<gene>
    <name evidence="6" type="primary">rpsQ</name>
    <name evidence="8" type="ORF">US68_C0008G0035</name>
</gene>
<evidence type="ECO:0000256" key="2">
    <source>
        <dbReference type="ARBA" id="ARBA00022730"/>
    </source>
</evidence>
<dbReference type="PATRIC" id="fig|1618488.3.peg.452"/>
<dbReference type="PROSITE" id="PS00056">
    <property type="entry name" value="RIBOSOMAL_S17"/>
    <property type="match status" value="1"/>
</dbReference>
<dbReference type="NCBIfam" id="NF004123">
    <property type="entry name" value="PRK05610.1"/>
    <property type="match status" value="1"/>
</dbReference>
<dbReference type="Proteomes" id="UP000034231">
    <property type="component" value="Unassembled WGS sequence"/>
</dbReference>
<comment type="function">
    <text evidence="6">One of the primary rRNA binding proteins, it binds specifically to the 5'-end of 16S ribosomal RNA.</text>
</comment>
<dbReference type="PANTHER" id="PTHR10744:SF1">
    <property type="entry name" value="SMALL RIBOSOMAL SUBUNIT PROTEIN US17M"/>
    <property type="match status" value="1"/>
</dbReference>
<dbReference type="GO" id="GO:0022627">
    <property type="term" value="C:cytosolic small ribosomal subunit"/>
    <property type="evidence" value="ECO:0007669"/>
    <property type="project" value="TreeGrafter"/>
</dbReference>
<comment type="subunit">
    <text evidence="6">Part of the 30S ribosomal subunit.</text>
</comment>
<reference evidence="8 9" key="1">
    <citation type="journal article" date="2015" name="Nature">
        <title>rRNA introns, odd ribosomes, and small enigmatic genomes across a large radiation of phyla.</title>
        <authorList>
            <person name="Brown C.T."/>
            <person name="Hug L.A."/>
            <person name="Thomas B.C."/>
            <person name="Sharon I."/>
            <person name="Castelle C.J."/>
            <person name="Singh A."/>
            <person name="Wilkins M.J."/>
            <person name="Williams K.H."/>
            <person name="Banfield J.F."/>
        </authorList>
    </citation>
    <scope>NUCLEOTIDE SEQUENCE [LARGE SCALE GENOMIC DNA]</scope>
</reference>
<dbReference type="GO" id="GO:0003735">
    <property type="term" value="F:structural constituent of ribosome"/>
    <property type="evidence" value="ECO:0007669"/>
    <property type="project" value="InterPro"/>
</dbReference>
<comment type="caution">
    <text evidence="8">The sequence shown here is derived from an EMBL/GenBank/DDBJ whole genome shotgun (WGS) entry which is preliminary data.</text>
</comment>
<sequence length="88" mass="10018">MTDKIINTGKIFTGVVVSDKMTNTIVVSLSYTTRHSLYKKIIKKNKKIYADNNLKAKMGDTVKVRETRPLSKLKRFTTLEIIKSAIID</sequence>
<dbReference type="InterPro" id="IPR019984">
    <property type="entry name" value="Ribosomal_uS17_bact/chlr"/>
</dbReference>
<dbReference type="InterPro" id="IPR019979">
    <property type="entry name" value="Ribosomal_uS17_CS"/>
</dbReference>
<keyword evidence="2 6" id="KW-0699">rRNA-binding</keyword>
<comment type="similarity">
    <text evidence="1 6 7">Belongs to the universal ribosomal protein uS17 family.</text>
</comment>
<dbReference type="InterPro" id="IPR000266">
    <property type="entry name" value="Ribosomal_uS17"/>
</dbReference>
<dbReference type="PANTHER" id="PTHR10744">
    <property type="entry name" value="40S RIBOSOMAL PROTEIN S11 FAMILY MEMBER"/>
    <property type="match status" value="1"/>
</dbReference>
<proteinExistence type="inferred from homology"/>
<evidence type="ECO:0000313" key="9">
    <source>
        <dbReference type="Proteomes" id="UP000034231"/>
    </source>
</evidence>
<organism evidence="8 9">
    <name type="scientific">Candidatus Shapirobacteria bacterium GW2011_GWE1_38_10</name>
    <dbReference type="NCBI Taxonomy" id="1618488"/>
    <lineage>
        <taxon>Bacteria</taxon>
        <taxon>Candidatus Shapironibacteriota</taxon>
    </lineage>
</organism>
<evidence type="ECO:0000256" key="6">
    <source>
        <dbReference type="HAMAP-Rule" id="MF_01345"/>
    </source>
</evidence>
<keyword evidence="3 6" id="KW-0694">RNA-binding</keyword>
<keyword evidence="4 6" id="KW-0689">Ribosomal protein</keyword>
<evidence type="ECO:0000256" key="1">
    <source>
        <dbReference type="ARBA" id="ARBA00010254"/>
    </source>
</evidence>
<dbReference type="Gene3D" id="2.40.50.140">
    <property type="entry name" value="Nucleic acid-binding proteins"/>
    <property type="match status" value="1"/>
</dbReference>
<evidence type="ECO:0000256" key="3">
    <source>
        <dbReference type="ARBA" id="ARBA00022884"/>
    </source>
</evidence>
<dbReference type="CDD" id="cd00364">
    <property type="entry name" value="Ribosomal_uS17"/>
    <property type="match status" value="1"/>
</dbReference>
<evidence type="ECO:0000256" key="7">
    <source>
        <dbReference type="RuleBase" id="RU003872"/>
    </source>
</evidence>
<name>A0A0G0IGN9_9BACT</name>
<dbReference type="PRINTS" id="PR00973">
    <property type="entry name" value="RIBOSOMALS17"/>
</dbReference>
<dbReference type="GO" id="GO:0006412">
    <property type="term" value="P:translation"/>
    <property type="evidence" value="ECO:0007669"/>
    <property type="project" value="UniProtKB-UniRule"/>
</dbReference>
<keyword evidence="5 6" id="KW-0687">Ribonucleoprotein</keyword>
<evidence type="ECO:0000313" key="8">
    <source>
        <dbReference type="EMBL" id="KKQ50150.1"/>
    </source>
</evidence>
<dbReference type="InterPro" id="IPR012340">
    <property type="entry name" value="NA-bd_OB-fold"/>
</dbReference>